<reference evidence="1 2" key="1">
    <citation type="submission" date="2019-05" db="EMBL/GenBank/DDBJ databases">
        <title>Emergence of the Ug99 lineage of the wheat stem rust pathogen through somatic hybridization.</title>
        <authorList>
            <person name="Li F."/>
            <person name="Upadhyaya N.M."/>
            <person name="Sperschneider J."/>
            <person name="Matny O."/>
            <person name="Nguyen-Phuc H."/>
            <person name="Mago R."/>
            <person name="Raley C."/>
            <person name="Miller M.E."/>
            <person name="Silverstein K.A.T."/>
            <person name="Henningsen E."/>
            <person name="Hirsch C.D."/>
            <person name="Visser B."/>
            <person name="Pretorius Z.A."/>
            <person name="Steffenson B.J."/>
            <person name="Schwessinger B."/>
            <person name="Dodds P.N."/>
            <person name="Figueroa M."/>
        </authorList>
    </citation>
    <scope>NUCLEOTIDE SEQUENCE [LARGE SCALE GENOMIC DNA]</scope>
    <source>
        <strain evidence="1 2">Ug99</strain>
    </source>
</reference>
<organism evidence="1 2">
    <name type="scientific">Puccinia graminis f. sp. tritici</name>
    <dbReference type="NCBI Taxonomy" id="56615"/>
    <lineage>
        <taxon>Eukaryota</taxon>
        <taxon>Fungi</taxon>
        <taxon>Dikarya</taxon>
        <taxon>Basidiomycota</taxon>
        <taxon>Pucciniomycotina</taxon>
        <taxon>Pucciniomycetes</taxon>
        <taxon>Pucciniales</taxon>
        <taxon>Pucciniaceae</taxon>
        <taxon>Puccinia</taxon>
    </lineage>
</organism>
<dbReference type="EMBL" id="VDEP01000261">
    <property type="protein sequence ID" value="KAA1118272.1"/>
    <property type="molecule type" value="Genomic_DNA"/>
</dbReference>
<name>A0A5B0QY69_PUCGR</name>
<dbReference type="Proteomes" id="UP000325313">
    <property type="component" value="Unassembled WGS sequence"/>
</dbReference>
<evidence type="ECO:0000313" key="1">
    <source>
        <dbReference type="EMBL" id="KAA1118272.1"/>
    </source>
</evidence>
<protein>
    <submittedName>
        <fullName evidence="1">Uncharacterized protein</fullName>
    </submittedName>
</protein>
<evidence type="ECO:0000313" key="2">
    <source>
        <dbReference type="Proteomes" id="UP000325313"/>
    </source>
</evidence>
<comment type="caution">
    <text evidence="1">The sequence shown here is derived from an EMBL/GenBank/DDBJ whole genome shotgun (WGS) entry which is preliminary data.</text>
</comment>
<sequence length="69" mass="8011">MSPTTLIQGAMTTLRYILQSTLLTVSKQWAYLLQHAFYFPLLCQPATIQRQPDHKNIEYLETLLHILPP</sequence>
<accession>A0A5B0QY69</accession>
<proteinExistence type="predicted"/>
<gene>
    <name evidence="1" type="ORF">PGTUg99_001978</name>
</gene>
<dbReference type="AlphaFoldDB" id="A0A5B0QY69"/>